<dbReference type="Pfam" id="PF13499">
    <property type="entry name" value="EF-hand_7"/>
    <property type="match status" value="1"/>
</dbReference>
<dbReference type="GO" id="GO:0005509">
    <property type="term" value="F:calcium ion binding"/>
    <property type="evidence" value="ECO:0007669"/>
    <property type="project" value="InterPro"/>
</dbReference>
<dbReference type="InterPro" id="IPR011992">
    <property type="entry name" value="EF-hand-dom_pair"/>
</dbReference>
<keyword evidence="2" id="KW-0677">Repeat</keyword>
<dbReference type="EMBL" id="UZAM01015710">
    <property type="protein sequence ID" value="VDP40342.1"/>
    <property type="molecule type" value="Genomic_DNA"/>
</dbReference>
<evidence type="ECO:0000313" key="8">
    <source>
        <dbReference type="Proteomes" id="UP000270296"/>
    </source>
</evidence>
<dbReference type="PANTHER" id="PTHR23104">
    <property type="entry name" value="MULTIPLE COAGULATION FACTOR DEFICIENCY PROTEIN 2 NEURAL STEM CELL DERIVED NEURONAL SURVIVAL PROTEIN"/>
    <property type="match status" value="1"/>
</dbReference>
<evidence type="ECO:0000256" key="4">
    <source>
        <dbReference type="SAM" id="MobiDB-lite"/>
    </source>
</evidence>
<dbReference type="InterPro" id="IPR052110">
    <property type="entry name" value="MCFD2-like"/>
</dbReference>
<dbReference type="Proteomes" id="UP000270296">
    <property type="component" value="Unassembled WGS sequence"/>
</dbReference>
<proteinExistence type="predicted"/>
<dbReference type="Gene3D" id="1.10.238.10">
    <property type="entry name" value="EF-hand"/>
    <property type="match status" value="1"/>
</dbReference>
<dbReference type="InterPro" id="IPR018247">
    <property type="entry name" value="EF_Hand_1_Ca_BS"/>
</dbReference>
<sequence>MALNSVLFLLLVFVFHCNESTGEHKFGDPNEVRDEKHIRSHLEGQIDTEKEMDPEKMQFHYFKMYDTNNDNVLDGVELIKAMTHLDNPDPNNPKAAPQINDNELEKAVDSILKANDLDGDNAISYPEFRTGQANSQN</sequence>
<dbReference type="PROSITE" id="PS00018">
    <property type="entry name" value="EF_HAND_1"/>
    <property type="match status" value="2"/>
</dbReference>
<organism evidence="9">
    <name type="scientific">Soboliphyme baturini</name>
    <dbReference type="NCBI Taxonomy" id="241478"/>
    <lineage>
        <taxon>Eukaryota</taxon>
        <taxon>Metazoa</taxon>
        <taxon>Ecdysozoa</taxon>
        <taxon>Nematoda</taxon>
        <taxon>Enoplea</taxon>
        <taxon>Dorylaimia</taxon>
        <taxon>Dioctophymatida</taxon>
        <taxon>Dioctophymatoidea</taxon>
        <taxon>Soboliphymatidae</taxon>
        <taxon>Soboliphyme</taxon>
    </lineage>
</organism>
<reference evidence="7 8" key="2">
    <citation type="submission" date="2018-11" db="EMBL/GenBank/DDBJ databases">
        <authorList>
            <consortium name="Pathogen Informatics"/>
        </authorList>
    </citation>
    <scope>NUCLEOTIDE SEQUENCE [LARGE SCALE GENOMIC DNA]</scope>
</reference>
<gene>
    <name evidence="7" type="ORF">SBAD_LOCUS11468</name>
</gene>
<dbReference type="PANTHER" id="PTHR23104:SF17">
    <property type="entry name" value="EF-HAND DOMAIN-CONTAINING PROTEIN"/>
    <property type="match status" value="1"/>
</dbReference>
<keyword evidence="8" id="KW-1185">Reference proteome</keyword>
<evidence type="ECO:0000313" key="9">
    <source>
        <dbReference type="WBParaSite" id="SBAD_0001185401-mRNA-1"/>
    </source>
</evidence>
<protein>
    <submittedName>
        <fullName evidence="9">EF-hand domain-containing protein</fullName>
    </submittedName>
</protein>
<dbReference type="CDD" id="cd00051">
    <property type="entry name" value="EFh"/>
    <property type="match status" value="1"/>
</dbReference>
<keyword evidence="1 5" id="KW-0732">Signal</keyword>
<evidence type="ECO:0000256" key="1">
    <source>
        <dbReference type="ARBA" id="ARBA00022729"/>
    </source>
</evidence>
<dbReference type="PROSITE" id="PS50222">
    <property type="entry name" value="EF_HAND_2"/>
    <property type="match status" value="1"/>
</dbReference>
<dbReference type="OrthoDB" id="289247at2759"/>
<evidence type="ECO:0000256" key="5">
    <source>
        <dbReference type="SAM" id="SignalP"/>
    </source>
</evidence>
<feature type="signal peptide" evidence="5">
    <location>
        <begin position="1"/>
        <end position="22"/>
    </location>
</feature>
<feature type="region of interest" description="Disordered" evidence="4">
    <location>
        <begin position="117"/>
        <end position="137"/>
    </location>
</feature>
<evidence type="ECO:0000256" key="2">
    <source>
        <dbReference type="ARBA" id="ARBA00022737"/>
    </source>
</evidence>
<evidence type="ECO:0000259" key="6">
    <source>
        <dbReference type="PROSITE" id="PS50222"/>
    </source>
</evidence>
<reference evidence="9" key="1">
    <citation type="submission" date="2016-06" db="UniProtKB">
        <authorList>
            <consortium name="WormBaseParasite"/>
        </authorList>
    </citation>
    <scope>IDENTIFICATION</scope>
</reference>
<dbReference type="WBParaSite" id="SBAD_0001185401-mRNA-1">
    <property type="protein sequence ID" value="SBAD_0001185401-mRNA-1"/>
    <property type="gene ID" value="SBAD_0001185401"/>
</dbReference>
<dbReference type="InterPro" id="IPR002048">
    <property type="entry name" value="EF_hand_dom"/>
</dbReference>
<dbReference type="AlphaFoldDB" id="A0A183J6H0"/>
<evidence type="ECO:0000313" key="7">
    <source>
        <dbReference type="EMBL" id="VDP40342.1"/>
    </source>
</evidence>
<name>A0A183J6H0_9BILA</name>
<feature type="chain" id="PRO_5043140408" evidence="5">
    <location>
        <begin position="23"/>
        <end position="137"/>
    </location>
</feature>
<keyword evidence="3" id="KW-0106">Calcium</keyword>
<dbReference type="SUPFAM" id="SSF47473">
    <property type="entry name" value="EF-hand"/>
    <property type="match status" value="1"/>
</dbReference>
<feature type="domain" description="EF-hand" evidence="6">
    <location>
        <begin position="53"/>
        <end position="88"/>
    </location>
</feature>
<evidence type="ECO:0000256" key="3">
    <source>
        <dbReference type="ARBA" id="ARBA00022837"/>
    </source>
</evidence>
<accession>A0A183J6H0</accession>